<dbReference type="PROSITE" id="PS50977">
    <property type="entry name" value="HTH_TETR_2"/>
    <property type="match status" value="1"/>
</dbReference>
<comment type="caution">
    <text evidence="7">The sequence shown here is derived from an EMBL/GenBank/DDBJ whole genome shotgun (WGS) entry which is preliminary data.</text>
</comment>
<dbReference type="PANTHER" id="PTHR30055">
    <property type="entry name" value="HTH-TYPE TRANSCRIPTIONAL REGULATOR RUTR"/>
    <property type="match status" value="1"/>
</dbReference>
<gene>
    <name evidence="7" type="ORF">N1027_06495</name>
</gene>
<dbReference type="SUPFAM" id="SSF46689">
    <property type="entry name" value="Homeodomain-like"/>
    <property type="match status" value="1"/>
</dbReference>
<dbReference type="Proteomes" id="UP001165584">
    <property type="component" value="Unassembled WGS sequence"/>
</dbReference>
<dbReference type="Pfam" id="PF00440">
    <property type="entry name" value="TetR_N"/>
    <property type="match status" value="1"/>
</dbReference>
<dbReference type="InterPro" id="IPR009057">
    <property type="entry name" value="Homeodomain-like_sf"/>
</dbReference>
<dbReference type="Gene3D" id="1.10.357.10">
    <property type="entry name" value="Tetracycline Repressor, domain 2"/>
    <property type="match status" value="1"/>
</dbReference>
<reference evidence="7" key="1">
    <citation type="submission" date="2022-08" db="EMBL/GenBank/DDBJ databases">
        <authorList>
            <person name="Deng Y."/>
            <person name="Han X.-F."/>
            <person name="Zhang Y.-Q."/>
        </authorList>
    </citation>
    <scope>NUCLEOTIDE SEQUENCE</scope>
    <source>
        <strain evidence="7">CPCC 205763</strain>
    </source>
</reference>
<keyword evidence="8" id="KW-1185">Reference proteome</keyword>
<evidence type="ECO:0000259" key="6">
    <source>
        <dbReference type="PROSITE" id="PS50977"/>
    </source>
</evidence>
<dbReference type="PANTHER" id="PTHR30055:SF234">
    <property type="entry name" value="HTH-TYPE TRANSCRIPTIONAL REGULATOR BETI"/>
    <property type="match status" value="1"/>
</dbReference>
<evidence type="ECO:0000256" key="5">
    <source>
        <dbReference type="SAM" id="MobiDB-lite"/>
    </source>
</evidence>
<dbReference type="InterPro" id="IPR001647">
    <property type="entry name" value="HTH_TetR"/>
</dbReference>
<evidence type="ECO:0000256" key="3">
    <source>
        <dbReference type="ARBA" id="ARBA00023163"/>
    </source>
</evidence>
<evidence type="ECO:0000313" key="7">
    <source>
        <dbReference type="EMBL" id="MCS5717782.1"/>
    </source>
</evidence>
<protein>
    <submittedName>
        <fullName evidence="7">TetR/AcrR family transcriptional regulator</fullName>
    </submittedName>
</protein>
<organism evidence="7 8">
    <name type="scientific">Herbiconiux aconitum</name>
    <dbReference type="NCBI Taxonomy" id="2970913"/>
    <lineage>
        <taxon>Bacteria</taxon>
        <taxon>Bacillati</taxon>
        <taxon>Actinomycetota</taxon>
        <taxon>Actinomycetes</taxon>
        <taxon>Micrococcales</taxon>
        <taxon>Microbacteriaceae</taxon>
        <taxon>Herbiconiux</taxon>
    </lineage>
</organism>
<proteinExistence type="predicted"/>
<feature type="DNA-binding region" description="H-T-H motif" evidence="4">
    <location>
        <begin position="42"/>
        <end position="61"/>
    </location>
</feature>
<dbReference type="RefSeq" id="WP_259506321.1">
    <property type="nucleotide sequence ID" value="NZ_JANLCM010000001.1"/>
</dbReference>
<evidence type="ECO:0000256" key="4">
    <source>
        <dbReference type="PROSITE-ProRule" id="PRU00335"/>
    </source>
</evidence>
<evidence type="ECO:0000313" key="8">
    <source>
        <dbReference type="Proteomes" id="UP001165584"/>
    </source>
</evidence>
<feature type="region of interest" description="Disordered" evidence="5">
    <location>
        <begin position="1"/>
        <end position="21"/>
    </location>
</feature>
<keyword evidence="2 4" id="KW-0238">DNA-binding</keyword>
<keyword evidence="1" id="KW-0805">Transcription regulation</keyword>
<evidence type="ECO:0000256" key="1">
    <source>
        <dbReference type="ARBA" id="ARBA00023015"/>
    </source>
</evidence>
<sequence>MTIRSTPASEPSSPRRADARRNNERVVAAAIEIFRQFGTQASVPQIAAKAQVGKATVYRSFATKELLLESITQTRLEEAERRMVIALESSGPERAFHNAMLELFDVLAGDRLLAERLADDQSSATSALLQTLAEAQQRSRIAGALLGAATLQDLRVLVCGVAMQLTRLGERDPKIWRRYGELVIRAFSS</sequence>
<keyword evidence="3" id="KW-0804">Transcription</keyword>
<evidence type="ECO:0000256" key="2">
    <source>
        <dbReference type="ARBA" id="ARBA00023125"/>
    </source>
</evidence>
<feature type="domain" description="HTH tetR-type" evidence="6">
    <location>
        <begin position="20"/>
        <end position="79"/>
    </location>
</feature>
<dbReference type="InterPro" id="IPR050109">
    <property type="entry name" value="HTH-type_TetR-like_transc_reg"/>
</dbReference>
<dbReference type="PRINTS" id="PR00455">
    <property type="entry name" value="HTHTETR"/>
</dbReference>
<feature type="compositionally biased region" description="Polar residues" evidence="5">
    <location>
        <begin position="1"/>
        <end position="12"/>
    </location>
</feature>
<accession>A0ABT2GQE2</accession>
<dbReference type="EMBL" id="JANLCM010000001">
    <property type="protein sequence ID" value="MCS5717782.1"/>
    <property type="molecule type" value="Genomic_DNA"/>
</dbReference>
<name>A0ABT2GQE2_9MICO</name>